<name>A0A846QU31_9FLAO</name>
<gene>
    <name evidence="1" type="ORF">GGR42_001199</name>
</gene>
<comment type="caution">
    <text evidence="1">The sequence shown here is derived from an EMBL/GenBank/DDBJ whole genome shotgun (WGS) entry which is preliminary data.</text>
</comment>
<sequence length="226" mass="26472">MKHLFSILVLFLIVLASCKTEKKAEPVTPEKNLTILENVAYAHGFENWKNIKKLGFTFNVDRDTSHFERRWIWDTKLNLVTAITSSDTITYSRKDMDSTTHKTNGGFINDKFWLMAPYNLVWDKDNFTYEHIEKTEAPISKKTMQKLTIVYKNEGGYTPGDAYEFFFGDDYMVKEWVFRRGNQAEPSMTTTWEEYVEKDGLKIARIHQTEDGSFKLHFTDIETTTN</sequence>
<evidence type="ECO:0000313" key="1">
    <source>
        <dbReference type="EMBL" id="NJB70737.1"/>
    </source>
</evidence>
<organism evidence="1 2">
    <name type="scientific">Saonia flava</name>
    <dbReference type="NCBI Taxonomy" id="523696"/>
    <lineage>
        <taxon>Bacteria</taxon>
        <taxon>Pseudomonadati</taxon>
        <taxon>Bacteroidota</taxon>
        <taxon>Flavobacteriia</taxon>
        <taxon>Flavobacteriales</taxon>
        <taxon>Flavobacteriaceae</taxon>
        <taxon>Saonia</taxon>
    </lineage>
</organism>
<keyword evidence="2" id="KW-1185">Reference proteome</keyword>
<proteinExistence type="predicted"/>
<accession>A0A846QU31</accession>
<reference evidence="1 2" key="1">
    <citation type="submission" date="2020-03" db="EMBL/GenBank/DDBJ databases">
        <title>Genomic Encyclopedia of Type Strains, Phase IV (KMG-IV): sequencing the most valuable type-strain genomes for metagenomic binning, comparative biology and taxonomic classification.</title>
        <authorList>
            <person name="Goeker M."/>
        </authorList>
    </citation>
    <scope>NUCLEOTIDE SEQUENCE [LARGE SCALE GENOMIC DNA]</scope>
    <source>
        <strain evidence="1 2">DSM 29762</strain>
    </source>
</reference>
<dbReference type="PROSITE" id="PS51257">
    <property type="entry name" value="PROKAR_LIPOPROTEIN"/>
    <property type="match status" value="1"/>
</dbReference>
<protein>
    <submittedName>
        <fullName evidence="1">Uncharacterized protein</fullName>
    </submittedName>
</protein>
<dbReference type="AlphaFoldDB" id="A0A846QU31"/>
<dbReference type="Proteomes" id="UP000590442">
    <property type="component" value="Unassembled WGS sequence"/>
</dbReference>
<evidence type="ECO:0000313" key="2">
    <source>
        <dbReference type="Proteomes" id="UP000590442"/>
    </source>
</evidence>
<dbReference type="RefSeq" id="WP_167961856.1">
    <property type="nucleotide sequence ID" value="NZ_JAATJJ010000001.1"/>
</dbReference>
<dbReference type="EMBL" id="JAATJJ010000001">
    <property type="protein sequence ID" value="NJB70737.1"/>
    <property type="molecule type" value="Genomic_DNA"/>
</dbReference>